<evidence type="ECO:0000256" key="9">
    <source>
        <dbReference type="PIRSR" id="PIRSR006113-2"/>
    </source>
</evidence>
<dbReference type="PIRSF" id="PIRSF006113">
    <property type="entry name" value="PTP_synth"/>
    <property type="match status" value="1"/>
</dbReference>
<dbReference type="PANTHER" id="PTHR12589:SF7">
    <property type="entry name" value="6-PYRUVOYL TETRAHYDROBIOPTERIN SYNTHASE"/>
    <property type="match status" value="1"/>
</dbReference>
<keyword evidence="5 8" id="KW-0862">Zinc</keyword>
<dbReference type="SUPFAM" id="SSF55620">
    <property type="entry name" value="Tetrahydrobiopterin biosynthesis enzymes-like"/>
    <property type="match status" value="1"/>
</dbReference>
<evidence type="ECO:0000313" key="11">
    <source>
        <dbReference type="Proteomes" id="UP000501534"/>
    </source>
</evidence>
<comment type="similarity">
    <text evidence="2 8">Belongs to the PTPS family. QueD subfamily.</text>
</comment>
<evidence type="ECO:0000256" key="6">
    <source>
        <dbReference type="ARBA" id="ARBA00023239"/>
    </source>
</evidence>
<dbReference type="Gene3D" id="3.30.479.10">
    <property type="entry name" value="6-pyruvoyl tetrahydropterin synthase/QueD"/>
    <property type="match status" value="1"/>
</dbReference>
<evidence type="ECO:0000256" key="7">
    <source>
        <dbReference type="ARBA" id="ARBA00048807"/>
    </source>
</evidence>
<evidence type="ECO:0000256" key="8">
    <source>
        <dbReference type="PIRNR" id="PIRNR006113"/>
    </source>
</evidence>
<evidence type="ECO:0000256" key="5">
    <source>
        <dbReference type="ARBA" id="ARBA00022833"/>
    </source>
</evidence>
<evidence type="ECO:0000256" key="4">
    <source>
        <dbReference type="ARBA" id="ARBA00022723"/>
    </source>
</evidence>
<keyword evidence="11" id="KW-1185">Reference proteome</keyword>
<accession>A0A6M4GSK4</accession>
<dbReference type="GO" id="GO:0046872">
    <property type="term" value="F:metal ion binding"/>
    <property type="evidence" value="ECO:0007669"/>
    <property type="project" value="UniProtKB-KW"/>
</dbReference>
<dbReference type="Proteomes" id="UP000501534">
    <property type="component" value="Chromosome"/>
</dbReference>
<dbReference type="InterPro" id="IPR007115">
    <property type="entry name" value="6-PTP_synth/QueD"/>
</dbReference>
<dbReference type="AlphaFoldDB" id="A0A6M4GSK4"/>
<keyword evidence="8" id="KW-0671">Queuosine biosynthesis</keyword>
<feature type="binding site" evidence="9">
    <location>
        <position position="32"/>
    </location>
    <ligand>
        <name>Zn(2+)</name>
        <dbReference type="ChEBI" id="CHEBI:29105"/>
    </ligand>
</feature>
<dbReference type="PANTHER" id="PTHR12589">
    <property type="entry name" value="PYRUVOYL TETRAHYDROBIOPTERIN SYNTHASE"/>
    <property type="match status" value="1"/>
</dbReference>
<gene>
    <name evidence="10" type="primary">queD</name>
    <name evidence="10" type="ORF">DSM104443_00488</name>
</gene>
<comment type="catalytic activity">
    <reaction evidence="7 8">
        <text>7,8-dihydroneopterin 3'-triphosphate + H2O = 6-carboxy-5,6,7,8-tetrahydropterin + triphosphate + acetaldehyde + 2 H(+)</text>
        <dbReference type="Rhea" id="RHEA:27966"/>
        <dbReference type="ChEBI" id="CHEBI:15343"/>
        <dbReference type="ChEBI" id="CHEBI:15377"/>
        <dbReference type="ChEBI" id="CHEBI:15378"/>
        <dbReference type="ChEBI" id="CHEBI:18036"/>
        <dbReference type="ChEBI" id="CHEBI:58462"/>
        <dbReference type="ChEBI" id="CHEBI:61032"/>
        <dbReference type="EC" id="4.1.2.50"/>
    </reaction>
</comment>
<comment type="pathway">
    <text evidence="1 8">Purine metabolism; 7-cyano-7-deazaguanine biosynthesis.</text>
</comment>
<protein>
    <recommendedName>
        <fullName evidence="3 8">6-carboxy-5,6,7,8-tetrahydropterin synthase</fullName>
        <ecNumber evidence="8">4.-.-.-</ecNumber>
    </recommendedName>
</protein>
<dbReference type="KEGG" id="uru:DSM104443_00488"/>
<dbReference type="Pfam" id="PF01242">
    <property type="entry name" value="PTPS"/>
    <property type="match status" value="1"/>
</dbReference>
<sequence>MTVEISYRFGFDAAHHFDHFPEGHPNRGMHGHSFHVEVAIEGEPDPATGFVADLGDLEGACGDLRKALDHKVLNDVPGLAKPSLENISIWIWKRLKPRYAALSRVTILRDSAGQSCTYRG</sequence>
<keyword evidence="4 8" id="KW-0479">Metal-binding</keyword>
<name>A0A6M4GSK4_9PROT</name>
<feature type="binding site" evidence="9">
    <location>
        <position position="15"/>
    </location>
    <ligand>
        <name>Zn(2+)</name>
        <dbReference type="ChEBI" id="CHEBI:29105"/>
    </ligand>
</feature>
<organism evidence="10 11">
    <name type="scientific">Usitatibacter rugosus</name>
    <dbReference type="NCBI Taxonomy" id="2732067"/>
    <lineage>
        <taxon>Bacteria</taxon>
        <taxon>Pseudomonadati</taxon>
        <taxon>Pseudomonadota</taxon>
        <taxon>Betaproteobacteria</taxon>
        <taxon>Nitrosomonadales</taxon>
        <taxon>Usitatibacteraceae</taxon>
        <taxon>Usitatibacter</taxon>
    </lineage>
</organism>
<dbReference type="EC" id="4.-.-.-" evidence="8"/>
<feature type="binding site" evidence="9">
    <location>
        <position position="30"/>
    </location>
    <ligand>
        <name>Zn(2+)</name>
        <dbReference type="ChEBI" id="CHEBI:29105"/>
    </ligand>
</feature>
<evidence type="ECO:0000313" key="10">
    <source>
        <dbReference type="EMBL" id="QJR09444.1"/>
    </source>
</evidence>
<dbReference type="EMBL" id="CP053069">
    <property type="protein sequence ID" value="QJR09444.1"/>
    <property type="molecule type" value="Genomic_DNA"/>
</dbReference>
<dbReference type="RefSeq" id="WP_171089151.1">
    <property type="nucleotide sequence ID" value="NZ_CP053069.1"/>
</dbReference>
<proteinExistence type="inferred from homology"/>
<dbReference type="InterPro" id="IPR038418">
    <property type="entry name" value="6-PTP_synth/QueD_sf"/>
</dbReference>
<reference evidence="10 11" key="1">
    <citation type="submission" date="2020-04" db="EMBL/GenBank/DDBJ databases">
        <title>Usitatibacter rugosus gen. nov., sp. nov. and Usitatibacter palustris sp. nov., novel members of Usitatibacteraceae fam. nov. within the order Nitrosomonadales isolated from soil.</title>
        <authorList>
            <person name="Huber K.J."/>
            <person name="Neumann-Schaal M."/>
            <person name="Geppert A."/>
            <person name="Luckner M."/>
            <person name="Wanner G."/>
            <person name="Overmann J."/>
        </authorList>
    </citation>
    <scope>NUCLEOTIDE SEQUENCE [LARGE SCALE GENOMIC DNA]</scope>
    <source>
        <strain evidence="10 11">0125_3</strain>
    </source>
</reference>
<dbReference type="UniPathway" id="UPA00391"/>
<dbReference type="GO" id="GO:0070497">
    <property type="term" value="F:6-carboxytetrahydropterin synthase activity"/>
    <property type="evidence" value="ECO:0007669"/>
    <property type="project" value="UniProtKB-EC"/>
</dbReference>
<evidence type="ECO:0000256" key="3">
    <source>
        <dbReference type="ARBA" id="ARBA00018141"/>
    </source>
</evidence>
<dbReference type="GO" id="GO:0008616">
    <property type="term" value="P:tRNA queuosine(34) biosynthetic process"/>
    <property type="evidence" value="ECO:0007669"/>
    <property type="project" value="UniProtKB-KW"/>
</dbReference>
<evidence type="ECO:0000256" key="2">
    <source>
        <dbReference type="ARBA" id="ARBA00008900"/>
    </source>
</evidence>
<evidence type="ECO:0000256" key="1">
    <source>
        <dbReference type="ARBA" id="ARBA00005061"/>
    </source>
</evidence>
<keyword evidence="6 8" id="KW-0456">Lyase</keyword>
<comment type="cofactor">
    <cofactor evidence="8 9">
        <name>Zn(2+)</name>
        <dbReference type="ChEBI" id="CHEBI:29105"/>
    </cofactor>
    <text evidence="8 9">Binds 1 zinc ion per subunit.</text>
</comment>